<dbReference type="OrthoDB" id="5971112at2759"/>
<reference evidence="3 4" key="1">
    <citation type="journal article" date="2018" name="Mol. Biol. Evol.">
        <title>Broad Genomic Sampling Reveals a Smut Pathogenic Ancestry of the Fungal Clade Ustilaginomycotina.</title>
        <authorList>
            <person name="Kijpornyongpan T."/>
            <person name="Mondo S.J."/>
            <person name="Barry K."/>
            <person name="Sandor L."/>
            <person name="Lee J."/>
            <person name="Lipzen A."/>
            <person name="Pangilinan J."/>
            <person name="LaButti K."/>
            <person name="Hainaut M."/>
            <person name="Henrissat B."/>
            <person name="Grigoriev I.V."/>
            <person name="Spatafora J.W."/>
            <person name="Aime M.C."/>
        </authorList>
    </citation>
    <scope>NUCLEOTIDE SEQUENCE [LARGE SCALE GENOMIC DNA]</scope>
    <source>
        <strain evidence="3 4">MCA 4718</strain>
    </source>
</reference>
<dbReference type="GeneID" id="37015175"/>
<name>A0A316U0E7_9BASI</name>
<feature type="region of interest" description="Disordered" evidence="1">
    <location>
        <begin position="165"/>
        <end position="237"/>
    </location>
</feature>
<evidence type="ECO:0000313" key="3">
    <source>
        <dbReference type="EMBL" id="PWN18001.1"/>
    </source>
</evidence>
<dbReference type="RefSeq" id="XP_025345161.1">
    <property type="nucleotide sequence ID" value="XM_025493441.1"/>
</dbReference>
<evidence type="ECO:0000313" key="4">
    <source>
        <dbReference type="Proteomes" id="UP000245942"/>
    </source>
</evidence>
<keyword evidence="2" id="KW-0732">Signal</keyword>
<proteinExistence type="predicted"/>
<accession>A0A316U0E7</accession>
<gene>
    <name evidence="3" type="ORF">BCV69DRAFT_285599</name>
</gene>
<dbReference type="AlphaFoldDB" id="A0A316U0E7"/>
<dbReference type="STRING" id="1684307.A0A316U0E7"/>
<evidence type="ECO:0008006" key="5">
    <source>
        <dbReference type="Google" id="ProtNLM"/>
    </source>
</evidence>
<sequence length="1254" mass="126487">MRPAQSALRLTVSALLLVLLSGLQTTDAASTSSNILSARRAATTSCSTKKPCPADSLKYCDTSSKTCVKQVADGKACTSDAACLQGVCQSNGVCQSTSLANGKKCTAVTQCTSGNCKLTLANPICAAKVANGFTCAADYNCSSGKCNLTTKLCQAIATTSSKSVKTTSSSSTKKTSASSSTSSTKASSSTTSKTSSTATTKTTSTTSSTSTPQISSSSTTSEDATTSSTTTTEQSTPTIPSVTYAAAGPYQACTVQGGCLGDGAFVCQNAICTAAGGYLQPCRPDSTCTSGQDLYCAASDGLCHRTTSCDPQCDPNTQGCLSYVVNRPGMSYGAYQCVDTTGSAGETCLADGTCKDDSLSCESSSNTCKSKVASSTSTAPGAAPTTCTPACDSTKQVCSTFTTNSGTTYACQAAGARGQPCLGDGTCSTDRLQCNAENTCEAKPQTTCEPACSAAQVCQQQNFNTFTCIAAGALGQLPYVNGTCNAGLLTNSTTGFCDLLPAGAVCTADAQCSDKALRCLLTGDGSGTKTCSAAGLSGLACSRTGKCDSSSYCYNVTDTCNAFGKVGDACPGGVDSQCVGPLQCRSKVCSVVGALRTPCFSNSTCSGTDLTCDMTSSTCLYSSAAGVGATCIQQADCASSLRCTLATHGTSTCLTAGTNGNPCLTTGGCSDNSTCVSDVCRAWGGINATCSDIAPCVDGTACLNVTVPLDTASTQSTSSRRRDLSPLMNLGTRPLAPWHPVWMLPRDDIETTPAQNTTTVQQCVRLGYVNDTCFSNSTCRATGGAVCNTTSMTCGVYHPKVNESCTQEGVLSPTGNVTCDSGLRCTTSTNIVKISGKYGFQNVSTCQPAGGLSQRCLLNQTDSTLQYCNAGMTCSSNTTAGRCLKNLGESCAVANITQCISGTVCSASSKTCISVGGLDEGCISDAVCNAGLRCINSTGTPTCKTRNNATCEDFSTYNLTRICPECDTLCSLSVDSETVLCSFPAGTPYKFMVPRGIDNVTVIARSGAGGNGTIYAANFTGINTTMSSNSSTTDDPTSTSNSTATPAYVILNGTAYLNNTNTTVPLYKNGTTFGGVGASLTTWMMLVANRTYSITAGGIGNQYQGGYNGGGMGYYDNATNSSSGGGGGRTELIDTFNGTRLVCLGGGGGGGYLWGGGAAMTKGNGTEGFGLPGASNSTLGMDSAAIGLGAGGGGCNGGTAAFKKDSGAGGGGGNSNPTAGVVVADYTHYGNVTLKLSPSSGFVGLSFACPVSTY</sequence>
<feature type="signal peptide" evidence="2">
    <location>
        <begin position="1"/>
        <end position="28"/>
    </location>
</feature>
<evidence type="ECO:0000256" key="1">
    <source>
        <dbReference type="SAM" id="MobiDB-lite"/>
    </source>
</evidence>
<evidence type="ECO:0000256" key="2">
    <source>
        <dbReference type="SAM" id="SignalP"/>
    </source>
</evidence>
<organism evidence="3 4">
    <name type="scientific">Pseudomicrostroma glucosiphilum</name>
    <dbReference type="NCBI Taxonomy" id="1684307"/>
    <lineage>
        <taxon>Eukaryota</taxon>
        <taxon>Fungi</taxon>
        <taxon>Dikarya</taxon>
        <taxon>Basidiomycota</taxon>
        <taxon>Ustilaginomycotina</taxon>
        <taxon>Exobasidiomycetes</taxon>
        <taxon>Microstromatales</taxon>
        <taxon>Microstromatales incertae sedis</taxon>
        <taxon>Pseudomicrostroma</taxon>
    </lineage>
</organism>
<dbReference type="Proteomes" id="UP000245942">
    <property type="component" value="Unassembled WGS sequence"/>
</dbReference>
<protein>
    <recommendedName>
        <fullName evidence="5">SRCR domain-containing protein</fullName>
    </recommendedName>
</protein>
<dbReference type="EMBL" id="KZ819339">
    <property type="protein sequence ID" value="PWN18001.1"/>
    <property type="molecule type" value="Genomic_DNA"/>
</dbReference>
<feature type="chain" id="PRO_5016367306" description="SRCR domain-containing protein" evidence="2">
    <location>
        <begin position="29"/>
        <end position="1254"/>
    </location>
</feature>
<keyword evidence="4" id="KW-1185">Reference proteome</keyword>